<dbReference type="PANTHER" id="PTHR38813">
    <property type="match status" value="1"/>
</dbReference>
<dbReference type="AlphaFoldDB" id="F8AB22"/>
<accession>F8AB22</accession>
<dbReference type="eggNOG" id="COG2026">
    <property type="taxonomic scope" value="Bacteria"/>
</dbReference>
<dbReference type="Proteomes" id="UP000006793">
    <property type="component" value="Chromosome"/>
</dbReference>
<evidence type="ECO:0000313" key="1">
    <source>
        <dbReference type="EMBL" id="AEH44388.1"/>
    </source>
</evidence>
<dbReference type="SUPFAM" id="SSF143011">
    <property type="entry name" value="RelE-like"/>
    <property type="match status" value="1"/>
</dbReference>
<dbReference type="HOGENOM" id="CLU_155761_6_4_0"/>
<dbReference type="InterPro" id="IPR035093">
    <property type="entry name" value="RelE/ParE_toxin_dom_sf"/>
</dbReference>
<dbReference type="EMBL" id="CP002683">
    <property type="protein sequence ID" value="AEH44388.1"/>
    <property type="molecule type" value="Genomic_DNA"/>
</dbReference>
<dbReference type="InParanoid" id="F8AB22"/>
<gene>
    <name evidence="1" type="ordered locus">Thein_0506</name>
</gene>
<dbReference type="RefSeq" id="WP_013907133.1">
    <property type="nucleotide sequence ID" value="NC_015681.1"/>
</dbReference>
<name>F8AB22_THEID</name>
<reference evidence="1 2" key="2">
    <citation type="journal article" date="2012" name="Stand. Genomic Sci.">
        <title>Complete genome sequence of the thermophilic sulfate-reducing ocean bacterium Thermodesulfatator indicus type strain (CIR29812(T)).</title>
        <authorList>
            <person name="Anderson I."/>
            <person name="Saunders E."/>
            <person name="Lapidus A."/>
            <person name="Nolan M."/>
            <person name="Lucas S."/>
            <person name="Tice H."/>
            <person name="Del Rio T.G."/>
            <person name="Cheng J.F."/>
            <person name="Han C."/>
            <person name="Tapia R."/>
            <person name="Goodwin L.A."/>
            <person name="Pitluck S."/>
            <person name="Liolios K."/>
            <person name="Mavromatis K."/>
            <person name="Pagani I."/>
            <person name="Ivanova N."/>
            <person name="Mikhailova N."/>
            <person name="Pati A."/>
            <person name="Chen A."/>
            <person name="Palaniappan K."/>
            <person name="Land M."/>
            <person name="Hauser L."/>
            <person name="Jeffries C.D."/>
            <person name="Chang Y.J."/>
            <person name="Brambilla E.M."/>
            <person name="Rohde M."/>
            <person name="Spring S."/>
            <person name="Goker M."/>
            <person name="Detter J.C."/>
            <person name="Woyke T."/>
            <person name="Bristow J."/>
            <person name="Eisen J.A."/>
            <person name="Markowitz V."/>
            <person name="Hugenholtz P."/>
            <person name="Kyrpides N.C."/>
            <person name="Klenk H.P."/>
        </authorList>
    </citation>
    <scope>NUCLEOTIDE SEQUENCE [LARGE SCALE GENOMIC DNA]</scope>
    <source>
        <strain evidence="2">DSM 15286 / JCM 11887 / CIR29812</strain>
    </source>
</reference>
<dbReference type="PaxDb" id="667014-Thein_0506"/>
<reference evidence="2" key="1">
    <citation type="submission" date="2011-04" db="EMBL/GenBank/DDBJ databases">
        <title>The complete genome of Thermodesulfatator indicus DSM 15286.</title>
        <authorList>
            <person name="Lucas S."/>
            <person name="Copeland A."/>
            <person name="Lapidus A."/>
            <person name="Bruce D."/>
            <person name="Goodwin L."/>
            <person name="Pitluck S."/>
            <person name="Peters L."/>
            <person name="Kyrpides N."/>
            <person name="Mavromatis K."/>
            <person name="Pagani I."/>
            <person name="Ivanova N."/>
            <person name="Saunders L."/>
            <person name="Detter J.C."/>
            <person name="Tapia R."/>
            <person name="Han C."/>
            <person name="Land M."/>
            <person name="Hauser L."/>
            <person name="Markowitz V."/>
            <person name="Cheng J.-F."/>
            <person name="Hugenholtz P."/>
            <person name="Woyke T."/>
            <person name="Wu D."/>
            <person name="Spring S."/>
            <person name="Schroeder M."/>
            <person name="Brambilla E."/>
            <person name="Klenk H.-P."/>
            <person name="Eisen J.A."/>
        </authorList>
    </citation>
    <scope>NUCLEOTIDE SEQUENCE [LARGE SCALE GENOMIC DNA]</scope>
    <source>
        <strain evidence="2">DSM 15286 / JCM 11887 / CIR29812</strain>
    </source>
</reference>
<proteinExistence type="predicted"/>
<keyword evidence="2" id="KW-1185">Reference proteome</keyword>
<organism evidence="1 2">
    <name type="scientific">Thermodesulfatator indicus (strain DSM 15286 / JCM 11887 / CIR29812)</name>
    <dbReference type="NCBI Taxonomy" id="667014"/>
    <lineage>
        <taxon>Bacteria</taxon>
        <taxon>Pseudomonadati</taxon>
        <taxon>Thermodesulfobacteriota</taxon>
        <taxon>Thermodesulfobacteria</taxon>
        <taxon>Thermodesulfobacteriales</taxon>
        <taxon>Thermodesulfatatoraceae</taxon>
        <taxon>Thermodesulfatator</taxon>
    </lineage>
</organism>
<evidence type="ECO:0000313" key="2">
    <source>
        <dbReference type="Proteomes" id="UP000006793"/>
    </source>
</evidence>
<dbReference type="InterPro" id="IPR052747">
    <property type="entry name" value="TA_system_RelE_toxin"/>
</dbReference>
<evidence type="ECO:0008006" key="3">
    <source>
        <dbReference type="Google" id="ProtNLM"/>
    </source>
</evidence>
<sequence>MKKKVAIKKGVYKELLDIPKKYQVKILDALRKLEKGKGDIKKLAPKRYRLRVGCYRILFKEEDDLLVVYKIVHRQGADRYYDNV</sequence>
<protein>
    <recommendedName>
        <fullName evidence="3">Plasmid stabilization system</fullName>
    </recommendedName>
</protein>
<dbReference type="KEGG" id="tid:Thein_0506"/>
<dbReference type="PANTHER" id="PTHR38813:SF1">
    <property type="entry name" value="TOXIN RELE1-RELATED"/>
    <property type="match status" value="1"/>
</dbReference>
<dbReference type="Gene3D" id="3.30.2310.20">
    <property type="entry name" value="RelE-like"/>
    <property type="match status" value="1"/>
</dbReference>